<gene>
    <name evidence="1" type="ORF">D2917_25070</name>
</gene>
<proteinExistence type="predicted"/>
<dbReference type="EMBL" id="CP032519">
    <property type="protein sequence ID" value="QEZ47403.1"/>
    <property type="molecule type" value="Genomic_DNA"/>
</dbReference>
<organism evidence="1 2">
    <name type="scientific">Cupriavidus oxalaticus</name>
    <dbReference type="NCBI Taxonomy" id="96344"/>
    <lineage>
        <taxon>Bacteria</taxon>
        <taxon>Pseudomonadati</taxon>
        <taxon>Pseudomonadota</taxon>
        <taxon>Betaproteobacteria</taxon>
        <taxon>Burkholderiales</taxon>
        <taxon>Burkholderiaceae</taxon>
        <taxon>Cupriavidus</taxon>
    </lineage>
</organism>
<evidence type="ECO:0000313" key="2">
    <source>
        <dbReference type="Proteomes" id="UP000325743"/>
    </source>
</evidence>
<evidence type="ECO:0008006" key="3">
    <source>
        <dbReference type="Google" id="ProtNLM"/>
    </source>
</evidence>
<dbReference type="Proteomes" id="UP000325743">
    <property type="component" value="Chromosome 2"/>
</dbReference>
<accession>A0A5P3VPM2</accession>
<dbReference type="AlphaFoldDB" id="A0A5P3VPM2"/>
<name>A0A5P3VPM2_9BURK</name>
<reference evidence="1 2" key="1">
    <citation type="submission" date="2018-09" db="EMBL/GenBank/DDBJ databases">
        <title>Complete genome sequence of Cupriavidus oxalaticus T2, a bacterium capable of phenol tolerance and degradation.</title>
        <authorList>
            <person name="Yan J."/>
        </authorList>
    </citation>
    <scope>NUCLEOTIDE SEQUENCE [LARGE SCALE GENOMIC DNA]</scope>
    <source>
        <strain evidence="1 2">T2</strain>
    </source>
</reference>
<sequence length="141" mass="15921">MLRSDKRGDSSNQLLAVLYFDGKKATITLDSDVDFMEFDPQTRREIGIKHSKPLPKGTYKIRAPEAAGNAGATAFYGVNYHTVWFLVEYAPTNYSNFVHVGHLSEGCVTVYQLEMWESLYKYLISNRLDAEGKYVGVIAIE</sequence>
<evidence type="ECO:0000313" key="1">
    <source>
        <dbReference type="EMBL" id="QEZ47403.1"/>
    </source>
</evidence>
<protein>
    <recommendedName>
        <fullName evidence="3">YkuD domain-containing protein</fullName>
    </recommendedName>
</protein>